<keyword evidence="3 5" id="KW-0133">Cell shape</keyword>
<dbReference type="GO" id="GO:0008360">
    <property type="term" value="P:regulation of cell shape"/>
    <property type="evidence" value="ECO:0007669"/>
    <property type="project" value="UniProtKB-KW"/>
</dbReference>
<keyword evidence="9" id="KW-1185">Reference proteome</keyword>
<dbReference type="PANTHER" id="PTHR34138">
    <property type="entry name" value="CELL SHAPE-DETERMINING PROTEIN MREC"/>
    <property type="match status" value="1"/>
</dbReference>
<keyword evidence="6" id="KW-0812">Transmembrane</keyword>
<dbReference type="HOGENOM" id="CLU_042663_1_2_9"/>
<sequence length="289" mass="32399">MASLRKNKIKIKIVPRYLFIVMVVICLILLLVSYRFSDSLGPVKTAVGDVITPMQVGINKVGSYFTSKLDYFKNIDDLIAKNKELTEKLDKISYENKLLLQGKYELDDFRKLYNLDQTYADYPKVAARVISKGTNNWYSEFKIDKGSDDGIKPGMNVMAGNGLVGIITKVGRNNSMVRSIIDDSSYVMGMLLDTSDTCVVKGNLKLLDEGHIEVTDIKKGAEVKDGYEVVTSYISPKYHPGILIGYISDIKVDPSNMTESGYLTPAVDFSKLDMVLIITREKEEEENLN</sequence>
<evidence type="ECO:0000256" key="1">
    <source>
        <dbReference type="ARBA" id="ARBA00009369"/>
    </source>
</evidence>
<dbReference type="Gene3D" id="2.40.10.340">
    <property type="entry name" value="Rod shape-determining protein MreC, domain 1"/>
    <property type="match status" value="1"/>
</dbReference>
<dbReference type="STRING" id="592026.GCWU0000282_000096"/>
<evidence type="ECO:0000256" key="5">
    <source>
        <dbReference type="PIRNR" id="PIRNR038471"/>
    </source>
</evidence>
<comment type="function">
    <text evidence="5">Involved in formation and maintenance of cell shape.</text>
</comment>
<organism evidence="8 9">
    <name type="scientific">Catonella morbi ATCC 51271</name>
    <dbReference type="NCBI Taxonomy" id="592026"/>
    <lineage>
        <taxon>Bacteria</taxon>
        <taxon>Bacillati</taxon>
        <taxon>Bacillota</taxon>
        <taxon>Clostridia</taxon>
        <taxon>Lachnospirales</taxon>
        <taxon>Lachnospiraceae</taxon>
        <taxon>Catonella</taxon>
    </lineage>
</organism>
<accession>V2XRA8</accession>
<proteinExistence type="inferred from homology"/>
<reference evidence="8 9" key="1">
    <citation type="submission" date="2013-06" db="EMBL/GenBank/DDBJ databases">
        <authorList>
            <person name="Weinstock G."/>
            <person name="Sodergren E."/>
            <person name="Clifton S."/>
            <person name="Fulton L."/>
            <person name="Fulton B."/>
            <person name="Courtney L."/>
            <person name="Fronick C."/>
            <person name="Harrison M."/>
            <person name="Strong C."/>
            <person name="Farmer C."/>
            <person name="Delahaunty K."/>
            <person name="Markovic C."/>
            <person name="Hall O."/>
            <person name="Minx P."/>
            <person name="Tomlinson C."/>
            <person name="Mitreva M."/>
            <person name="Nelson J."/>
            <person name="Hou S."/>
            <person name="Wollam A."/>
            <person name="Pepin K.H."/>
            <person name="Johnson M."/>
            <person name="Bhonagiri V."/>
            <person name="Nash W.E."/>
            <person name="Warren W."/>
            <person name="Chinwalla A."/>
            <person name="Mardis E.R."/>
            <person name="Wilson R.K."/>
        </authorList>
    </citation>
    <scope>NUCLEOTIDE SEQUENCE [LARGE SCALE GENOMIC DNA]</scope>
    <source>
        <strain evidence="8 9">ATCC 51271</strain>
    </source>
</reference>
<dbReference type="PANTHER" id="PTHR34138:SF1">
    <property type="entry name" value="CELL SHAPE-DETERMINING PROTEIN MREC"/>
    <property type="match status" value="1"/>
</dbReference>
<dbReference type="PIRSF" id="PIRSF038471">
    <property type="entry name" value="MreC"/>
    <property type="match status" value="1"/>
</dbReference>
<dbReference type="GO" id="GO:0005886">
    <property type="term" value="C:plasma membrane"/>
    <property type="evidence" value="ECO:0007669"/>
    <property type="project" value="TreeGrafter"/>
</dbReference>
<comment type="similarity">
    <text evidence="1 5">Belongs to the MreC family.</text>
</comment>
<dbReference type="InterPro" id="IPR042175">
    <property type="entry name" value="Cell/Rod_MreC_2"/>
</dbReference>
<evidence type="ECO:0000313" key="8">
    <source>
        <dbReference type="EMBL" id="ESL04709.1"/>
    </source>
</evidence>
<dbReference type="InterPro" id="IPR042177">
    <property type="entry name" value="Cell/Rod_1"/>
</dbReference>
<dbReference type="InterPro" id="IPR007221">
    <property type="entry name" value="MreC"/>
</dbReference>
<feature type="transmembrane region" description="Helical" evidence="6">
    <location>
        <begin position="14"/>
        <end position="34"/>
    </location>
</feature>
<evidence type="ECO:0000313" key="9">
    <source>
        <dbReference type="Proteomes" id="UP000018227"/>
    </source>
</evidence>
<dbReference type="EMBL" id="ACIL03000002">
    <property type="protein sequence ID" value="ESL04709.1"/>
    <property type="molecule type" value="Genomic_DNA"/>
</dbReference>
<keyword evidence="6" id="KW-1133">Transmembrane helix</keyword>
<dbReference type="NCBIfam" id="TIGR00219">
    <property type="entry name" value="mreC"/>
    <property type="match status" value="1"/>
</dbReference>
<dbReference type="Pfam" id="PF04085">
    <property type="entry name" value="MreC"/>
    <property type="match status" value="1"/>
</dbReference>
<dbReference type="Gene3D" id="2.40.10.350">
    <property type="entry name" value="Rod shape-determining protein MreC, domain 2"/>
    <property type="match status" value="1"/>
</dbReference>
<keyword evidence="6" id="KW-0472">Membrane</keyword>
<dbReference type="RefSeq" id="WP_023353001.1">
    <property type="nucleotide sequence ID" value="NZ_KI535366.1"/>
</dbReference>
<name>V2XRA8_9FIRM</name>
<dbReference type="InterPro" id="IPR055342">
    <property type="entry name" value="MreC_beta-barrel_core"/>
</dbReference>
<feature type="domain" description="Rod shape-determining protein MreC beta-barrel core" evidence="7">
    <location>
        <begin position="129"/>
        <end position="278"/>
    </location>
</feature>
<comment type="caution">
    <text evidence="8">The sequence shown here is derived from an EMBL/GenBank/DDBJ whole genome shotgun (WGS) entry which is preliminary data.</text>
</comment>
<evidence type="ECO:0000256" key="3">
    <source>
        <dbReference type="ARBA" id="ARBA00022960"/>
    </source>
</evidence>
<protein>
    <recommendedName>
        <fullName evidence="2 5">Cell shape-determining protein MreC</fullName>
    </recommendedName>
    <alternativeName>
        <fullName evidence="4 5">Cell shape protein MreC</fullName>
    </alternativeName>
</protein>
<evidence type="ECO:0000256" key="2">
    <source>
        <dbReference type="ARBA" id="ARBA00013855"/>
    </source>
</evidence>
<evidence type="ECO:0000256" key="6">
    <source>
        <dbReference type="SAM" id="Phobius"/>
    </source>
</evidence>
<dbReference type="AlphaFoldDB" id="V2XRA8"/>
<dbReference type="eggNOG" id="COG1792">
    <property type="taxonomic scope" value="Bacteria"/>
</dbReference>
<dbReference type="Proteomes" id="UP000018227">
    <property type="component" value="Unassembled WGS sequence"/>
</dbReference>
<evidence type="ECO:0000259" key="7">
    <source>
        <dbReference type="Pfam" id="PF04085"/>
    </source>
</evidence>
<dbReference type="OrthoDB" id="9792313at2"/>
<gene>
    <name evidence="8" type="ORF">GCWU0000282_000096</name>
</gene>
<evidence type="ECO:0000256" key="4">
    <source>
        <dbReference type="ARBA" id="ARBA00032089"/>
    </source>
</evidence>